<dbReference type="InterPro" id="IPR047137">
    <property type="entry name" value="ORF3"/>
</dbReference>
<dbReference type="CDD" id="cd07817">
    <property type="entry name" value="SRPBCC_8"/>
    <property type="match status" value="1"/>
</dbReference>
<evidence type="ECO:0000259" key="3">
    <source>
        <dbReference type="PROSITE" id="PS50914"/>
    </source>
</evidence>
<keyword evidence="2" id="KW-1133">Transmembrane helix</keyword>
<feature type="transmembrane region" description="Helical" evidence="2">
    <location>
        <begin position="12"/>
        <end position="29"/>
    </location>
</feature>
<dbReference type="STRING" id="709839.TSA66_08960"/>
<organism evidence="4 5">
    <name type="scientific">Noviherbaspirillum autotrophicum</name>
    <dbReference type="NCBI Taxonomy" id="709839"/>
    <lineage>
        <taxon>Bacteria</taxon>
        <taxon>Pseudomonadati</taxon>
        <taxon>Pseudomonadota</taxon>
        <taxon>Betaproteobacteria</taxon>
        <taxon>Burkholderiales</taxon>
        <taxon>Oxalobacteraceae</taxon>
        <taxon>Noviherbaspirillum</taxon>
    </lineage>
</organism>
<keyword evidence="5" id="KW-1185">Reference proteome</keyword>
<dbReference type="Pfam" id="PF10604">
    <property type="entry name" value="Polyketide_cyc2"/>
    <property type="match status" value="1"/>
</dbReference>
<evidence type="ECO:0000313" key="5">
    <source>
        <dbReference type="Proteomes" id="UP000031572"/>
    </source>
</evidence>
<dbReference type="InterPro" id="IPR019587">
    <property type="entry name" value="Polyketide_cyclase/dehydratase"/>
</dbReference>
<dbReference type="PANTHER" id="PTHR33824:SF7">
    <property type="entry name" value="POLYKETIDE CYCLASE_DEHYDRASE AND LIPID TRANSPORT SUPERFAMILY PROTEIN"/>
    <property type="match status" value="1"/>
</dbReference>
<evidence type="ECO:0000313" key="4">
    <source>
        <dbReference type="EMBL" id="KIF80922.1"/>
    </source>
</evidence>
<comment type="caution">
    <text evidence="4">The sequence shown here is derived from an EMBL/GenBank/DDBJ whole genome shotgun (WGS) entry which is preliminary data.</text>
</comment>
<dbReference type="SUPFAM" id="SSF55961">
    <property type="entry name" value="Bet v1-like"/>
    <property type="match status" value="1"/>
</dbReference>
<evidence type="ECO:0000256" key="1">
    <source>
        <dbReference type="SAM" id="MobiDB-lite"/>
    </source>
</evidence>
<dbReference type="Gene3D" id="3.30.530.20">
    <property type="match status" value="1"/>
</dbReference>
<name>A0A0C1YKD7_9BURK</name>
<dbReference type="PANTHER" id="PTHR33824">
    <property type="entry name" value="POLYKETIDE CYCLASE/DEHYDRASE AND LIPID TRANSPORT SUPERFAMILY PROTEIN"/>
    <property type="match status" value="1"/>
</dbReference>
<dbReference type="OrthoDB" id="9797595at2"/>
<dbReference type="InterPro" id="IPR007055">
    <property type="entry name" value="BON_dom"/>
</dbReference>
<evidence type="ECO:0000256" key="2">
    <source>
        <dbReference type="SAM" id="Phobius"/>
    </source>
</evidence>
<sequence length="403" mass="43866">MAMYQDTSKNQSWTAVFGAAALGAAAMYLSDPDRGKRRRALIKDKARSAVNKTGNAIDVASRDFGNRMQGLRAQGRRLLRLRRREADDVVVAARVRQCLGRSVSHPHAVKVNVMQGCVALSGPILAAEKERLLDAVRSVSGVSEIEDCLAVHESAEGVAALQGGRRLAPSRYLFMQDSWPPALRAVAILGGGAMGYAGVTRRGPVSAIVGVLGLGLALRGAINRPLWRSAGSREMQPLDLHKTIYINASPERVFDTWSKYENFPRFMSNVQQVQDMGDGRSHWIVSGPAGTQVEWESNLTESRRPELLAWRTEPDAAIEHHGRVHFEAVDGGTRVTVEMAYNPPAGAAGEAFASLFTGSPARQLEEDLMHMKSFIESGVPPHDASKAMQHPAQPPQRTGEILH</sequence>
<dbReference type="AlphaFoldDB" id="A0A0C1YKD7"/>
<dbReference type="EMBL" id="JWJG01000028">
    <property type="protein sequence ID" value="KIF80922.1"/>
    <property type="molecule type" value="Genomic_DNA"/>
</dbReference>
<dbReference type="InterPro" id="IPR023393">
    <property type="entry name" value="START-like_dom_sf"/>
</dbReference>
<gene>
    <name evidence="4" type="ORF">TSA66_08960</name>
</gene>
<accession>A0A0C1YKD7</accession>
<proteinExistence type="predicted"/>
<dbReference type="PROSITE" id="PS50914">
    <property type="entry name" value="BON"/>
    <property type="match status" value="1"/>
</dbReference>
<keyword evidence="2" id="KW-0472">Membrane</keyword>
<feature type="region of interest" description="Disordered" evidence="1">
    <location>
        <begin position="378"/>
        <end position="403"/>
    </location>
</feature>
<protein>
    <recommendedName>
        <fullName evidence="3">BON domain-containing protein</fullName>
    </recommendedName>
</protein>
<keyword evidence="2" id="KW-0812">Transmembrane</keyword>
<reference evidence="4 5" key="1">
    <citation type="submission" date="2014-12" db="EMBL/GenBank/DDBJ databases">
        <title>Denitrispirillum autotrophicum gen. nov., sp. nov., Denitrifying, Facultatively Autotrophic Bacteria Isolated from Rice Paddy Soil.</title>
        <authorList>
            <person name="Ishii S."/>
            <person name="Ashida N."/>
            <person name="Ohno H."/>
            <person name="Otsuka S."/>
            <person name="Yokota A."/>
            <person name="Senoo K."/>
        </authorList>
    </citation>
    <scope>NUCLEOTIDE SEQUENCE [LARGE SCALE GENOMIC DNA]</scope>
    <source>
        <strain evidence="4 5">TSA66</strain>
    </source>
</reference>
<dbReference type="Proteomes" id="UP000031572">
    <property type="component" value="Unassembled WGS sequence"/>
</dbReference>
<feature type="domain" description="BON" evidence="3">
    <location>
        <begin position="87"/>
        <end position="153"/>
    </location>
</feature>